<sequence length="112" mass="13210">MNRKGELPVKSHRICSISFFLREYALPFFFPSPLFRRCNSPLYAGRILTGIFSLRVLTNPAEMRGGLGRQYLPAAYEISHFRSLKFAKGFMKHRDGLFIFYFISFFFFYRNA</sequence>
<keyword evidence="1" id="KW-0472">Membrane</keyword>
<accession>A0AAW2F5D2</accession>
<proteinExistence type="predicted"/>
<evidence type="ECO:0000313" key="2">
    <source>
        <dbReference type="EMBL" id="KAL0109425.1"/>
    </source>
</evidence>
<keyword evidence="1" id="KW-0812">Transmembrane</keyword>
<keyword evidence="1" id="KW-1133">Transmembrane helix</keyword>
<comment type="caution">
    <text evidence="2">The sequence shown here is derived from an EMBL/GenBank/DDBJ whole genome shotgun (WGS) entry which is preliminary data.</text>
</comment>
<organism evidence="2 3">
    <name type="scientific">Cardiocondyla obscurior</name>
    <dbReference type="NCBI Taxonomy" id="286306"/>
    <lineage>
        <taxon>Eukaryota</taxon>
        <taxon>Metazoa</taxon>
        <taxon>Ecdysozoa</taxon>
        <taxon>Arthropoda</taxon>
        <taxon>Hexapoda</taxon>
        <taxon>Insecta</taxon>
        <taxon>Pterygota</taxon>
        <taxon>Neoptera</taxon>
        <taxon>Endopterygota</taxon>
        <taxon>Hymenoptera</taxon>
        <taxon>Apocrita</taxon>
        <taxon>Aculeata</taxon>
        <taxon>Formicoidea</taxon>
        <taxon>Formicidae</taxon>
        <taxon>Myrmicinae</taxon>
        <taxon>Cardiocondyla</taxon>
    </lineage>
</organism>
<feature type="transmembrane region" description="Helical" evidence="1">
    <location>
        <begin position="95"/>
        <end position="111"/>
    </location>
</feature>
<gene>
    <name evidence="2" type="ORF">PUN28_014474</name>
</gene>
<protein>
    <submittedName>
        <fullName evidence="2">Uncharacterized protein</fullName>
    </submittedName>
</protein>
<keyword evidence="3" id="KW-1185">Reference proteome</keyword>
<reference evidence="2 3" key="1">
    <citation type="submission" date="2023-03" db="EMBL/GenBank/DDBJ databases">
        <title>High recombination rates correlate with genetic variation in Cardiocondyla obscurior ants.</title>
        <authorList>
            <person name="Errbii M."/>
        </authorList>
    </citation>
    <scope>NUCLEOTIDE SEQUENCE [LARGE SCALE GENOMIC DNA]</scope>
    <source>
        <strain evidence="2">Alpha-2009</strain>
        <tissue evidence="2">Whole body</tissue>
    </source>
</reference>
<evidence type="ECO:0000313" key="3">
    <source>
        <dbReference type="Proteomes" id="UP001430953"/>
    </source>
</evidence>
<dbReference type="Proteomes" id="UP001430953">
    <property type="component" value="Unassembled WGS sequence"/>
</dbReference>
<name>A0AAW2F5D2_9HYME</name>
<dbReference type="AlphaFoldDB" id="A0AAW2F5D2"/>
<dbReference type="EMBL" id="JADYXP020000015">
    <property type="protein sequence ID" value="KAL0109425.1"/>
    <property type="molecule type" value="Genomic_DNA"/>
</dbReference>
<evidence type="ECO:0000256" key="1">
    <source>
        <dbReference type="SAM" id="Phobius"/>
    </source>
</evidence>